<evidence type="ECO:0000313" key="5">
    <source>
        <dbReference type="EMBL" id="KIJ45292.1"/>
    </source>
</evidence>
<dbReference type="Pfam" id="PF04880">
    <property type="entry name" value="NUDE_C"/>
    <property type="match status" value="1"/>
</dbReference>
<accession>A0A0C9VS53</accession>
<evidence type="ECO:0000256" key="2">
    <source>
        <dbReference type="ARBA" id="ARBA00023242"/>
    </source>
</evidence>
<dbReference type="SUPFAM" id="SSF57959">
    <property type="entry name" value="Leucine zipper domain"/>
    <property type="match status" value="1"/>
</dbReference>
<feature type="region of interest" description="Disordered" evidence="3">
    <location>
        <begin position="167"/>
        <end position="204"/>
    </location>
</feature>
<dbReference type="Pfam" id="PF10297">
    <property type="entry name" value="Hap4_Hap_bind"/>
    <property type="match status" value="1"/>
</dbReference>
<sequence>MAATVNSSTTLWAQASKEWVIPAKPKPGRKPKKDPPPPVCEGTPEPDAKGRRVQNRAAQRAFRERKQSQLADLQARVQSYEQGEIERNVALQNIAKRLKDENESLRKENTALREELRKLRPEGSPETERKRWREDSLQPYSSNDFTSRKRMKTDQGLQLTQDTMSLMHSPSSMVSSPADSSASSGQHDTYSPMSFGSRSPNSQVYSHTQQPAMASLFSGFVGKAQSCMNENRSSFDHSFGMVDCGFCPDDTACMCRELALQQVGPRIAVHDDMPGTTPSISTNTTSAQMPPSPPEVKMESRGSISISSTPQITPQMTPASIPIQSMNGSSILDNLPAYAPAVPLPRRRAADQAPPTSIFPVYPVQSVRSTRASTPNCTGDPSNCMACADDPFGKAFCAALGSSVKQCNGSTSNSGFGCGGCGNPSCGASSSSESASAASSPDHSSETVPCNTAWAQLKSHPNIAFTDLTMLAEVVARRSKCTGPVLSSEPELDALTRRQSDGRTRGADDMPVLLTDPHAQYHEHAGSQSGSPLQHGLSLHRQRVLEVQAEGVRDALALLDGQFQRS</sequence>
<evidence type="ECO:0000256" key="3">
    <source>
        <dbReference type="SAM" id="MobiDB-lite"/>
    </source>
</evidence>
<feature type="compositionally biased region" description="Basic and acidic residues" evidence="3">
    <location>
        <begin position="113"/>
        <end position="136"/>
    </location>
</feature>
<feature type="compositionally biased region" description="Polar residues" evidence="3">
    <location>
        <begin position="279"/>
        <end position="289"/>
    </location>
</feature>
<reference evidence="5 6" key="1">
    <citation type="submission" date="2014-06" db="EMBL/GenBank/DDBJ databases">
        <title>Evolutionary Origins and Diversification of the Mycorrhizal Mutualists.</title>
        <authorList>
            <consortium name="DOE Joint Genome Institute"/>
            <consortium name="Mycorrhizal Genomics Consortium"/>
            <person name="Kohler A."/>
            <person name="Kuo A."/>
            <person name="Nagy L.G."/>
            <person name="Floudas D."/>
            <person name="Copeland A."/>
            <person name="Barry K.W."/>
            <person name="Cichocki N."/>
            <person name="Veneault-Fourrey C."/>
            <person name="LaButti K."/>
            <person name="Lindquist E.A."/>
            <person name="Lipzen A."/>
            <person name="Lundell T."/>
            <person name="Morin E."/>
            <person name="Murat C."/>
            <person name="Riley R."/>
            <person name="Ohm R."/>
            <person name="Sun H."/>
            <person name="Tunlid A."/>
            <person name="Henrissat B."/>
            <person name="Grigoriev I.V."/>
            <person name="Hibbett D.S."/>
            <person name="Martin F."/>
        </authorList>
    </citation>
    <scope>NUCLEOTIDE SEQUENCE [LARGE SCALE GENOMIC DNA]</scope>
    <source>
        <strain evidence="5 6">SS14</strain>
    </source>
</reference>
<dbReference type="InterPro" id="IPR018287">
    <property type="entry name" value="Hap4_TF_heteromerisation"/>
</dbReference>
<dbReference type="PANTHER" id="PTHR40621:SF7">
    <property type="entry name" value="BZIP DOMAIN-CONTAINING PROTEIN"/>
    <property type="match status" value="1"/>
</dbReference>
<dbReference type="Gene3D" id="1.20.5.170">
    <property type="match status" value="1"/>
</dbReference>
<dbReference type="SMART" id="SM00338">
    <property type="entry name" value="BRLZ"/>
    <property type="match status" value="1"/>
</dbReference>
<dbReference type="InterPro" id="IPR006964">
    <property type="entry name" value="NUDE_dom"/>
</dbReference>
<dbReference type="EMBL" id="KN837113">
    <property type="protein sequence ID" value="KIJ45292.1"/>
    <property type="molecule type" value="Genomic_DNA"/>
</dbReference>
<feature type="compositionally biased region" description="Polar residues" evidence="3">
    <location>
        <begin position="1"/>
        <end position="13"/>
    </location>
</feature>
<dbReference type="GO" id="GO:0000976">
    <property type="term" value="F:transcription cis-regulatory region binding"/>
    <property type="evidence" value="ECO:0007669"/>
    <property type="project" value="InterPro"/>
</dbReference>
<dbReference type="Proteomes" id="UP000054279">
    <property type="component" value="Unassembled WGS sequence"/>
</dbReference>
<evidence type="ECO:0000313" key="6">
    <source>
        <dbReference type="Proteomes" id="UP000054279"/>
    </source>
</evidence>
<dbReference type="PROSITE" id="PS00036">
    <property type="entry name" value="BZIP_BASIC"/>
    <property type="match status" value="1"/>
</dbReference>
<dbReference type="GO" id="GO:0001228">
    <property type="term" value="F:DNA-binding transcription activator activity, RNA polymerase II-specific"/>
    <property type="evidence" value="ECO:0007669"/>
    <property type="project" value="TreeGrafter"/>
</dbReference>
<protein>
    <recommendedName>
        <fullName evidence="4">BZIP domain-containing protein</fullName>
    </recommendedName>
</protein>
<comment type="subcellular location">
    <subcellularLocation>
        <location evidence="1">Nucleus</location>
    </subcellularLocation>
</comment>
<dbReference type="HOGENOM" id="CLU_019790_0_0_1"/>
<dbReference type="AlphaFoldDB" id="A0A0C9VS53"/>
<organism evidence="5 6">
    <name type="scientific">Sphaerobolus stellatus (strain SS14)</name>
    <dbReference type="NCBI Taxonomy" id="990650"/>
    <lineage>
        <taxon>Eukaryota</taxon>
        <taxon>Fungi</taxon>
        <taxon>Dikarya</taxon>
        <taxon>Basidiomycota</taxon>
        <taxon>Agaricomycotina</taxon>
        <taxon>Agaricomycetes</taxon>
        <taxon>Phallomycetidae</taxon>
        <taxon>Geastrales</taxon>
        <taxon>Sphaerobolaceae</taxon>
        <taxon>Sphaerobolus</taxon>
    </lineage>
</organism>
<dbReference type="GO" id="GO:0090575">
    <property type="term" value="C:RNA polymerase II transcription regulator complex"/>
    <property type="evidence" value="ECO:0007669"/>
    <property type="project" value="TreeGrafter"/>
</dbReference>
<evidence type="ECO:0000259" key="4">
    <source>
        <dbReference type="PROSITE" id="PS00036"/>
    </source>
</evidence>
<feature type="region of interest" description="Disordered" evidence="3">
    <location>
        <begin position="279"/>
        <end position="300"/>
    </location>
</feature>
<evidence type="ECO:0000256" key="1">
    <source>
        <dbReference type="ARBA" id="ARBA00004123"/>
    </source>
</evidence>
<name>A0A0C9VS53_SPHS4</name>
<dbReference type="CDD" id="cd14688">
    <property type="entry name" value="bZIP_YAP"/>
    <property type="match status" value="1"/>
</dbReference>
<dbReference type="PANTHER" id="PTHR40621">
    <property type="entry name" value="TRANSCRIPTION FACTOR KAPC-RELATED"/>
    <property type="match status" value="1"/>
</dbReference>
<dbReference type="InterPro" id="IPR046347">
    <property type="entry name" value="bZIP_sf"/>
</dbReference>
<gene>
    <name evidence="5" type="ORF">M422DRAFT_779186</name>
</gene>
<feature type="region of interest" description="Disordered" evidence="3">
    <location>
        <begin position="113"/>
        <end position="155"/>
    </location>
</feature>
<keyword evidence="6" id="KW-1185">Reference proteome</keyword>
<dbReference type="InterPro" id="IPR050936">
    <property type="entry name" value="AP-1-like"/>
</dbReference>
<feature type="domain" description="BZIP" evidence="4">
    <location>
        <begin position="51"/>
        <end position="65"/>
    </location>
</feature>
<feature type="compositionally biased region" description="Polar residues" evidence="3">
    <location>
        <begin position="185"/>
        <end position="204"/>
    </location>
</feature>
<keyword evidence="2" id="KW-0539">Nucleus</keyword>
<dbReference type="InterPro" id="IPR004827">
    <property type="entry name" value="bZIP"/>
</dbReference>
<feature type="region of interest" description="Disordered" evidence="3">
    <location>
        <begin position="1"/>
        <end position="68"/>
    </location>
</feature>
<proteinExistence type="predicted"/>
<dbReference type="OrthoDB" id="5374328at2759"/>
<feature type="compositionally biased region" description="Low complexity" evidence="3">
    <location>
        <begin position="167"/>
        <end position="184"/>
    </location>
</feature>